<keyword evidence="3" id="KW-1185">Reference proteome</keyword>
<dbReference type="Proteomes" id="UP001149813">
    <property type="component" value="Unassembled WGS sequence"/>
</dbReference>
<protein>
    <submittedName>
        <fullName evidence="2">Uncharacterized protein</fullName>
    </submittedName>
</protein>
<accession>A0A9W8CPV6</accession>
<reference evidence="2" key="1">
    <citation type="submission" date="2022-07" db="EMBL/GenBank/DDBJ databases">
        <title>Phylogenomic reconstructions and comparative analyses of Kickxellomycotina fungi.</title>
        <authorList>
            <person name="Reynolds N.K."/>
            <person name="Stajich J.E."/>
            <person name="Barry K."/>
            <person name="Grigoriev I.V."/>
            <person name="Crous P."/>
            <person name="Smith M.E."/>
        </authorList>
    </citation>
    <scope>NUCLEOTIDE SEQUENCE</scope>
    <source>
        <strain evidence="2">NBRC 32514</strain>
    </source>
</reference>
<proteinExistence type="predicted"/>
<sequence length="55" mass="6162">MQLNNRLDQSLDQIIKESRTERTKAAKSKPKNAPKSRAAKALVARKNEDAKTKPS</sequence>
<evidence type="ECO:0000256" key="1">
    <source>
        <dbReference type="SAM" id="MobiDB-lite"/>
    </source>
</evidence>
<comment type="caution">
    <text evidence="2">The sequence shown here is derived from an EMBL/GenBank/DDBJ whole genome shotgun (WGS) entry which is preliminary data.</text>
</comment>
<feature type="region of interest" description="Disordered" evidence="1">
    <location>
        <begin position="1"/>
        <end position="55"/>
    </location>
</feature>
<feature type="compositionally biased region" description="Basic and acidic residues" evidence="1">
    <location>
        <begin position="14"/>
        <end position="24"/>
    </location>
</feature>
<name>A0A9W8CPV6_9FUNG</name>
<feature type="compositionally biased region" description="Polar residues" evidence="1">
    <location>
        <begin position="1"/>
        <end position="12"/>
    </location>
</feature>
<dbReference type="AlphaFoldDB" id="A0A9W8CPV6"/>
<feature type="non-terminal residue" evidence="2">
    <location>
        <position position="55"/>
    </location>
</feature>
<evidence type="ECO:0000313" key="2">
    <source>
        <dbReference type="EMBL" id="KAJ1719488.1"/>
    </source>
</evidence>
<organism evidence="2 3">
    <name type="scientific">Coemansia erecta</name>
    <dbReference type="NCBI Taxonomy" id="147472"/>
    <lineage>
        <taxon>Eukaryota</taxon>
        <taxon>Fungi</taxon>
        <taxon>Fungi incertae sedis</taxon>
        <taxon>Zoopagomycota</taxon>
        <taxon>Kickxellomycotina</taxon>
        <taxon>Kickxellomycetes</taxon>
        <taxon>Kickxellales</taxon>
        <taxon>Kickxellaceae</taxon>
        <taxon>Coemansia</taxon>
    </lineage>
</organism>
<evidence type="ECO:0000313" key="3">
    <source>
        <dbReference type="Proteomes" id="UP001149813"/>
    </source>
</evidence>
<dbReference type="EMBL" id="JANBOJ010000391">
    <property type="protein sequence ID" value="KAJ1719488.1"/>
    <property type="molecule type" value="Genomic_DNA"/>
</dbReference>
<feature type="compositionally biased region" description="Basic residues" evidence="1">
    <location>
        <begin position="25"/>
        <end position="38"/>
    </location>
</feature>
<gene>
    <name evidence="2" type="ORF">LPJ53_005764</name>
</gene>
<feature type="compositionally biased region" description="Basic and acidic residues" evidence="1">
    <location>
        <begin position="45"/>
        <end position="55"/>
    </location>
</feature>